<dbReference type="AlphaFoldDB" id="W9JG76"/>
<reference evidence="2" key="1">
    <citation type="submission" date="2011-06" db="EMBL/GenBank/DDBJ databases">
        <title>The Genome Sequence of Fusarium oxysporum Fo47.</title>
        <authorList>
            <consortium name="The Broad Institute Genome Sequencing Platform"/>
            <person name="Ma L.-J."/>
            <person name="Gale L.R."/>
            <person name="Schwartz D.C."/>
            <person name="Zhou S."/>
            <person name="Corby-Kistler H."/>
            <person name="Young S.K."/>
            <person name="Zeng Q."/>
            <person name="Gargeya S."/>
            <person name="Fitzgerald M."/>
            <person name="Haas B."/>
            <person name="Abouelleil A."/>
            <person name="Alvarado L."/>
            <person name="Arachchi H.M."/>
            <person name="Berlin A."/>
            <person name="Brown A."/>
            <person name="Chapman S.B."/>
            <person name="Chen Z."/>
            <person name="Dunbar C."/>
            <person name="Freedman E."/>
            <person name="Gearin G."/>
            <person name="Gellesch M."/>
            <person name="Goldberg J."/>
            <person name="Griggs A."/>
            <person name="Gujja S."/>
            <person name="Heiman D."/>
            <person name="Howarth C."/>
            <person name="Larson L."/>
            <person name="Lui A."/>
            <person name="MacDonald P.J.P."/>
            <person name="Mehta T."/>
            <person name="Montmayeur A."/>
            <person name="Murphy C."/>
            <person name="Neiman D."/>
            <person name="Pearson M."/>
            <person name="Priest M."/>
            <person name="Roberts A."/>
            <person name="Saif S."/>
            <person name="Shea T."/>
            <person name="Shenoy N."/>
            <person name="Sisk P."/>
            <person name="Stolte C."/>
            <person name="Sykes S."/>
            <person name="Wortman J."/>
            <person name="Nusbaum C."/>
            <person name="Birren B."/>
        </authorList>
    </citation>
    <scope>NUCLEOTIDE SEQUENCE [LARGE SCALE GENOMIC DNA]</scope>
    <source>
        <strain evidence="2">Fo47</strain>
    </source>
</reference>
<protein>
    <submittedName>
        <fullName evidence="2">Uncharacterized protein</fullName>
    </submittedName>
</protein>
<feature type="compositionally biased region" description="Acidic residues" evidence="1">
    <location>
        <begin position="25"/>
        <end position="54"/>
    </location>
</feature>
<sequence length="145" mass="16502">MRHILYLVALLQREAMNSNWNLDEGHEEDEDEPSNCDDGDEDEDEDNYGDGADEEYINEYDRVETENNSNENGKYCDTNYGEDELSEDSAFSLPSGLWLHSSKAIFQLSMMFWTYQKPTGDMSASTIIHYTAVLGIQGLSLLHQG</sequence>
<name>W9JG76_FUSOX</name>
<evidence type="ECO:0000256" key="1">
    <source>
        <dbReference type="SAM" id="MobiDB-lite"/>
    </source>
</evidence>
<accession>W9JG76</accession>
<proteinExistence type="predicted"/>
<reference evidence="2" key="2">
    <citation type="submission" date="2012-06" db="EMBL/GenBank/DDBJ databases">
        <title>Annotation of the Genome Sequence of Fusarium oxysporum Fo47.</title>
        <authorList>
            <consortium name="The Broad Institute Genomics Platform"/>
            <person name="Ma L.-J."/>
            <person name="Corby-Kistler H."/>
            <person name="Broz K."/>
            <person name="Gale L.R."/>
            <person name="Jonkers W."/>
            <person name="O'Donnell K."/>
            <person name="Ploetz R."/>
            <person name="Steinberg C."/>
            <person name="Schwartz D.C."/>
            <person name="VanEtten H."/>
            <person name="Zhou S."/>
            <person name="Young S.K."/>
            <person name="Zeng Q."/>
            <person name="Gargeya S."/>
            <person name="Fitzgerald M."/>
            <person name="Abouelleil A."/>
            <person name="Alvarado L."/>
            <person name="Chapman S.B."/>
            <person name="Gainer-Dewar J."/>
            <person name="Goldberg J."/>
            <person name="Griggs A."/>
            <person name="Gujja S."/>
            <person name="Hansen M."/>
            <person name="Howarth C."/>
            <person name="Imamovic A."/>
            <person name="Ireland A."/>
            <person name="Larimer J."/>
            <person name="McCowan C."/>
            <person name="Murphy C."/>
            <person name="Pearson M."/>
            <person name="Poon T.W."/>
            <person name="Priest M."/>
            <person name="Roberts A."/>
            <person name="Saif S."/>
            <person name="Shea T."/>
            <person name="Sykes S."/>
            <person name="Wortman J."/>
            <person name="Nusbaum C."/>
            <person name="Birren B."/>
        </authorList>
    </citation>
    <scope>NUCLEOTIDE SEQUENCE</scope>
    <source>
        <strain evidence="2">Fo47</strain>
    </source>
</reference>
<dbReference type="Proteomes" id="UP000030766">
    <property type="component" value="Unassembled WGS sequence"/>
</dbReference>
<gene>
    <name evidence="2" type="ORF">FOZG_17680</name>
</gene>
<dbReference type="EMBL" id="JH717920">
    <property type="protein sequence ID" value="EWZ28675.1"/>
    <property type="molecule type" value="Genomic_DNA"/>
</dbReference>
<organism evidence="2">
    <name type="scientific">Fusarium oxysporum Fo47</name>
    <dbReference type="NCBI Taxonomy" id="660027"/>
    <lineage>
        <taxon>Eukaryota</taxon>
        <taxon>Fungi</taxon>
        <taxon>Dikarya</taxon>
        <taxon>Ascomycota</taxon>
        <taxon>Pezizomycotina</taxon>
        <taxon>Sordariomycetes</taxon>
        <taxon>Hypocreomycetidae</taxon>
        <taxon>Hypocreales</taxon>
        <taxon>Nectriaceae</taxon>
        <taxon>Fusarium</taxon>
        <taxon>Fusarium oxysporum species complex</taxon>
    </lineage>
</organism>
<dbReference type="VEuPathDB" id="FungiDB:FOZG_17680"/>
<dbReference type="HOGENOM" id="CLU_1786954_0_0_1"/>
<evidence type="ECO:0000313" key="2">
    <source>
        <dbReference type="EMBL" id="EWZ28675.1"/>
    </source>
</evidence>
<feature type="region of interest" description="Disordered" evidence="1">
    <location>
        <begin position="22"/>
        <end position="54"/>
    </location>
</feature>